<evidence type="ECO:0000313" key="5">
    <source>
        <dbReference type="Proteomes" id="UP000011131"/>
    </source>
</evidence>
<dbReference type="AlphaFoldDB" id="L7UJR7"/>
<accession>L7UJR7</accession>
<protein>
    <recommendedName>
        <fullName evidence="3">Peptidase MA-like domain-containing protein</fullName>
    </recommendedName>
</protein>
<name>L7UJR7_MYXSD</name>
<dbReference type="eggNOG" id="COG0308">
    <property type="taxonomic scope" value="Bacteria"/>
</dbReference>
<dbReference type="STRING" id="1278073.MYSTI_06489"/>
<gene>
    <name evidence="4" type="ordered locus">MYSTI_06489</name>
</gene>
<dbReference type="Proteomes" id="UP000011131">
    <property type="component" value="Chromosome"/>
</dbReference>
<dbReference type="HOGENOM" id="CLU_573441_0_0_7"/>
<evidence type="ECO:0000259" key="3">
    <source>
        <dbReference type="Pfam" id="PF13485"/>
    </source>
</evidence>
<dbReference type="RefSeq" id="WP_015352016.1">
    <property type="nucleotide sequence ID" value="NC_020126.1"/>
</dbReference>
<feature type="region of interest" description="Disordered" evidence="1">
    <location>
        <begin position="162"/>
        <end position="210"/>
    </location>
</feature>
<dbReference type="Gene3D" id="1.25.40.10">
    <property type="entry name" value="Tetratricopeptide repeat domain"/>
    <property type="match status" value="1"/>
</dbReference>
<evidence type="ECO:0000256" key="1">
    <source>
        <dbReference type="SAM" id="MobiDB-lite"/>
    </source>
</evidence>
<dbReference type="InterPro" id="IPR039568">
    <property type="entry name" value="Peptidase_MA-like_dom"/>
</dbReference>
<reference evidence="4 5" key="1">
    <citation type="journal article" date="2013" name="Genome Announc.">
        <title>Complete genome sequence of Myxococcus stipitatus strain DSM 14675, a fruiting myxobacterium.</title>
        <authorList>
            <person name="Huntley S."/>
            <person name="Kneip S."/>
            <person name="Treuner-Lange A."/>
            <person name="Sogaard-Andersen L."/>
        </authorList>
    </citation>
    <scope>NUCLEOTIDE SEQUENCE [LARGE SCALE GENOMIC DNA]</scope>
    <source>
        <strain evidence="5">DSM 14675 / JCM 12634 / Mx s8</strain>
    </source>
</reference>
<keyword evidence="2" id="KW-0732">Signal</keyword>
<dbReference type="OrthoDB" id="9787613at2"/>
<evidence type="ECO:0000313" key="4">
    <source>
        <dbReference type="EMBL" id="AGC47762.1"/>
    </source>
</evidence>
<sequence length="471" mass="51483">MHSLLAALLLAAAPATPAQKAKDLSGQKAWEELYLAFGSGDEKAVPEEQRATVSGALAKGCQAMLKDDAVMAYSMGERAIVYEESAPALRCLASAARKTEQRAAAEAALLKGVTRYPKDGGFPLELGKLLLEEQDSVGAQAALEKVPPRSREAAEAKRLLKQARQQTLQEDAARSEATRISRRLGGGSPQAANRGGGDETSVVSLGTRPGMSVRAPDVGFESRVDSSGMRVRANNRFVISYFDNQRDFSQRADYEGKVVDILNDAYHFTRQVLGETRESPVAVVLYTAREFGATFGQRAARFIAGKYTENAIRINDAAELTRETRATLVHEYIHAAVADFCGGNDQDMDKLPVWFNEGLAMFVEWKYLDVPGPNLRLANEMRAVLAASGKLPKLRDMTWVAPVNTASPHMAYAASGLAVKEMMRREGAHRLMTLLRAVCQHGSGFDEALKTHYGMTLEELDTEVERSIEKR</sequence>
<dbReference type="InterPro" id="IPR011990">
    <property type="entry name" value="TPR-like_helical_dom_sf"/>
</dbReference>
<feature type="chain" id="PRO_5003984132" description="Peptidase MA-like domain-containing protein" evidence="2">
    <location>
        <begin position="18"/>
        <end position="471"/>
    </location>
</feature>
<dbReference type="EMBL" id="CP004025">
    <property type="protein sequence ID" value="AGC47762.1"/>
    <property type="molecule type" value="Genomic_DNA"/>
</dbReference>
<organism evidence="4 5">
    <name type="scientific">Myxococcus stipitatus (strain DSM 14675 / JCM 12634 / Mx s8)</name>
    <dbReference type="NCBI Taxonomy" id="1278073"/>
    <lineage>
        <taxon>Bacteria</taxon>
        <taxon>Pseudomonadati</taxon>
        <taxon>Myxococcota</taxon>
        <taxon>Myxococcia</taxon>
        <taxon>Myxococcales</taxon>
        <taxon>Cystobacterineae</taxon>
        <taxon>Myxococcaceae</taxon>
        <taxon>Myxococcus</taxon>
    </lineage>
</organism>
<dbReference type="Pfam" id="PF13485">
    <property type="entry name" value="Peptidase_MA_2"/>
    <property type="match status" value="1"/>
</dbReference>
<feature type="domain" description="Peptidase MA-like" evidence="3">
    <location>
        <begin position="307"/>
        <end position="468"/>
    </location>
</feature>
<feature type="signal peptide" evidence="2">
    <location>
        <begin position="1"/>
        <end position="17"/>
    </location>
</feature>
<proteinExistence type="predicted"/>
<keyword evidence="5" id="KW-1185">Reference proteome</keyword>
<dbReference type="PATRIC" id="fig|1278073.3.peg.6588"/>
<evidence type="ECO:0000256" key="2">
    <source>
        <dbReference type="SAM" id="SignalP"/>
    </source>
</evidence>
<dbReference type="KEGG" id="msd:MYSTI_06489"/>